<protein>
    <submittedName>
        <fullName evidence="7">Leishmanolysin-related zinc metalloendopeptidase</fullName>
    </submittedName>
</protein>
<dbReference type="Gene3D" id="3.90.132.10">
    <property type="entry name" value="Leishmanolysin , domain 2"/>
    <property type="match status" value="1"/>
</dbReference>
<sequence length="280" mass="28841">MTDHELCQARADAGRAKSLAATTSPFTIAVRFLGGLSDTQMAAFAAAADLWVEVIVGDLPDVLVDGEVVDDVLILAEGRDIDGPGKVLGMAGPTHVRPREAGPSAFTPVKGVMRFDTADLARMEATGVLGDVITHEMGHVLGIGTLWDLKGLITGAGTADPRFTGAGAIAEYRKLRGGTSDEPVPVENTGGPGTADGHWRERVFGDELMTGFVGDAGNPLSRLTAAALGDFGYAVDVDAADHYALPTPSTVAALLAEAPPGHDVARPTPVVLPAASLDAR</sequence>
<comment type="cofactor">
    <cofactor evidence="1">
        <name>Zn(2+)</name>
        <dbReference type="ChEBI" id="CHEBI:29105"/>
    </cofactor>
</comment>
<keyword evidence="3" id="KW-0479">Metal-binding</keyword>
<keyword evidence="8" id="KW-1185">Reference proteome</keyword>
<evidence type="ECO:0000256" key="1">
    <source>
        <dbReference type="ARBA" id="ARBA00001947"/>
    </source>
</evidence>
<keyword evidence="2" id="KW-0645">Protease</keyword>
<keyword evidence="5" id="KW-0862">Zinc</keyword>
<dbReference type="SUPFAM" id="SSF55486">
    <property type="entry name" value="Metalloproteases ('zincins'), catalytic domain"/>
    <property type="match status" value="1"/>
</dbReference>
<dbReference type="RefSeq" id="WP_380725028.1">
    <property type="nucleotide sequence ID" value="NZ_JBHTLK010000114.1"/>
</dbReference>
<name>A0ABW3QXX0_9PSEU</name>
<dbReference type="Proteomes" id="UP001597168">
    <property type="component" value="Unassembled WGS sequence"/>
</dbReference>
<dbReference type="InterPro" id="IPR001577">
    <property type="entry name" value="Peptidase_M8"/>
</dbReference>
<evidence type="ECO:0000313" key="8">
    <source>
        <dbReference type="Proteomes" id="UP001597168"/>
    </source>
</evidence>
<evidence type="ECO:0000256" key="2">
    <source>
        <dbReference type="ARBA" id="ARBA00022670"/>
    </source>
</evidence>
<evidence type="ECO:0000313" key="7">
    <source>
        <dbReference type="EMBL" id="MFD1149626.1"/>
    </source>
</evidence>
<comment type="caution">
    <text evidence="7">The sequence shown here is derived from an EMBL/GenBank/DDBJ whole genome shotgun (WGS) entry which is preliminary data.</text>
</comment>
<proteinExistence type="predicted"/>
<evidence type="ECO:0000256" key="5">
    <source>
        <dbReference type="ARBA" id="ARBA00022833"/>
    </source>
</evidence>
<dbReference type="EMBL" id="JBHTLK010000114">
    <property type="protein sequence ID" value="MFD1149626.1"/>
    <property type="molecule type" value="Genomic_DNA"/>
</dbReference>
<keyword evidence="4" id="KW-0378">Hydrolase</keyword>
<reference evidence="8" key="1">
    <citation type="journal article" date="2019" name="Int. J. Syst. Evol. Microbiol.">
        <title>The Global Catalogue of Microorganisms (GCM) 10K type strain sequencing project: providing services to taxonomists for standard genome sequencing and annotation.</title>
        <authorList>
            <consortium name="The Broad Institute Genomics Platform"/>
            <consortium name="The Broad Institute Genome Sequencing Center for Infectious Disease"/>
            <person name="Wu L."/>
            <person name="Ma J."/>
        </authorList>
    </citation>
    <scope>NUCLEOTIDE SEQUENCE [LARGE SCALE GENOMIC DNA]</scope>
    <source>
        <strain evidence="8">CCUG 60214</strain>
    </source>
</reference>
<gene>
    <name evidence="7" type="ORF">ACFQ3T_21025</name>
</gene>
<accession>A0ABW3QXX0</accession>
<organism evidence="7 8">
    <name type="scientific">Saccharothrix hoggarensis</name>
    <dbReference type="NCBI Taxonomy" id="913853"/>
    <lineage>
        <taxon>Bacteria</taxon>
        <taxon>Bacillati</taxon>
        <taxon>Actinomycetota</taxon>
        <taxon>Actinomycetes</taxon>
        <taxon>Pseudonocardiales</taxon>
        <taxon>Pseudonocardiaceae</taxon>
        <taxon>Saccharothrix</taxon>
    </lineage>
</organism>
<dbReference type="Pfam" id="PF01457">
    <property type="entry name" value="Peptidase_M8"/>
    <property type="match status" value="1"/>
</dbReference>
<keyword evidence="6" id="KW-0482">Metalloprotease</keyword>
<evidence type="ECO:0000256" key="4">
    <source>
        <dbReference type="ARBA" id="ARBA00022801"/>
    </source>
</evidence>
<evidence type="ECO:0000256" key="3">
    <source>
        <dbReference type="ARBA" id="ARBA00022723"/>
    </source>
</evidence>
<evidence type="ECO:0000256" key="6">
    <source>
        <dbReference type="ARBA" id="ARBA00023049"/>
    </source>
</evidence>